<name>A0A921JD96_9HYPH</name>
<evidence type="ECO:0000256" key="6">
    <source>
        <dbReference type="ARBA" id="ARBA00022970"/>
    </source>
</evidence>
<feature type="transmembrane region" description="Helical" evidence="9">
    <location>
        <begin position="261"/>
        <end position="282"/>
    </location>
</feature>
<reference evidence="10" key="2">
    <citation type="submission" date="2021-09" db="EMBL/GenBank/DDBJ databases">
        <authorList>
            <person name="Gilroy R."/>
        </authorList>
    </citation>
    <scope>NUCLEOTIDE SEQUENCE</scope>
    <source>
        <strain evidence="10">316</strain>
    </source>
</reference>
<dbReference type="GO" id="GO:0005886">
    <property type="term" value="C:plasma membrane"/>
    <property type="evidence" value="ECO:0007669"/>
    <property type="project" value="UniProtKB-SubCell"/>
</dbReference>
<evidence type="ECO:0000256" key="2">
    <source>
        <dbReference type="ARBA" id="ARBA00008220"/>
    </source>
</evidence>
<keyword evidence="3" id="KW-0813">Transport</keyword>
<dbReference type="GO" id="GO:0006865">
    <property type="term" value="P:amino acid transport"/>
    <property type="evidence" value="ECO:0007669"/>
    <property type="project" value="UniProtKB-KW"/>
</dbReference>
<dbReference type="PANTHER" id="PTHR42770">
    <property type="entry name" value="AMINO ACID TRANSPORTER-RELATED"/>
    <property type="match status" value="1"/>
</dbReference>
<proteinExistence type="inferred from homology"/>
<comment type="caution">
    <text evidence="10">The sequence shown here is derived from an EMBL/GenBank/DDBJ whole genome shotgun (WGS) entry which is preliminary data.</text>
</comment>
<feature type="transmembrane region" description="Helical" evidence="9">
    <location>
        <begin position="446"/>
        <end position="463"/>
    </location>
</feature>
<dbReference type="InterPro" id="IPR050367">
    <property type="entry name" value="APC_superfamily"/>
</dbReference>
<keyword evidence="5 9" id="KW-0812">Transmembrane</keyword>
<sequence length="501" mass="51440">MTALASGIVPVDVPAAALGGAEAVRTPPAPVRTLSLLSLTTLVVGSMVGGGIFSLPQAFGRSTGVVGGLIAWGVAGLGMLMLARVFQTLSERRPDLETGIVAYAQVGFGAYPGFLSALGYWASAFLGLVTFLVLSQSTLGAFVPALGEGDTPASVALASVILWGVHALLLRGVKEATTLNTVVTFAKIVPIVVFVAVVAVAFRPDIFVANLMGAPEAGLADLFGQVRGTMLVVVFVFLGIEGASVYSRYARRREDVGRATLLGFAGVLALFMLVTVLSYGILPRAELAALHNPSMAGVLEAAIGRPGAVFVSIGVLISVLGAYLSWSLLAAEVLSASAGTGLMPAFLARQNAAGAPAAALWLTNGAVFAVLVATLAAESALRLAIELTSAMSLVPYLLVAGYALKLSVSGEGYDGAPAARRRDLAVAALAALYAAGMLSAAGPKYWLLSALIYTPGTLLFWMARREQGRQSFIGTEWILAALSLGAFVAAILALCDGSIRL</sequence>
<dbReference type="AlphaFoldDB" id="A0A921JD96"/>
<dbReference type="Gene3D" id="1.20.1740.10">
    <property type="entry name" value="Amino acid/polyamine transporter I"/>
    <property type="match status" value="1"/>
</dbReference>
<reference evidence="10" key="1">
    <citation type="journal article" date="2021" name="PeerJ">
        <title>Extensive microbial diversity within the chicken gut microbiome revealed by metagenomics and culture.</title>
        <authorList>
            <person name="Gilroy R."/>
            <person name="Ravi A."/>
            <person name="Getino M."/>
            <person name="Pursley I."/>
            <person name="Horton D.L."/>
            <person name="Alikhan N.F."/>
            <person name="Baker D."/>
            <person name="Gharbi K."/>
            <person name="Hall N."/>
            <person name="Watson M."/>
            <person name="Adriaenssens E.M."/>
            <person name="Foster-Nyarko E."/>
            <person name="Jarju S."/>
            <person name="Secka A."/>
            <person name="Antonio M."/>
            <person name="Oren A."/>
            <person name="Chaudhuri R.R."/>
            <person name="La Ragione R."/>
            <person name="Hildebrand F."/>
            <person name="Pallen M.J."/>
        </authorList>
    </citation>
    <scope>NUCLEOTIDE SEQUENCE</scope>
    <source>
        <strain evidence="10">316</strain>
    </source>
</reference>
<comment type="similarity">
    <text evidence="2">Belongs to the amino acid-polyamine-organocation (APC) superfamily. Basic amino acid/polyamine antiporter (APA) (TC 2.A.3.2) family.</text>
</comment>
<feature type="transmembrane region" description="Helical" evidence="9">
    <location>
        <begin position="475"/>
        <end position="494"/>
    </location>
</feature>
<gene>
    <name evidence="10" type="ORF">K8W01_01910</name>
</gene>
<dbReference type="PIRSF" id="PIRSF006060">
    <property type="entry name" value="AA_transporter"/>
    <property type="match status" value="1"/>
</dbReference>
<feature type="transmembrane region" description="Helical" evidence="9">
    <location>
        <begin position="182"/>
        <end position="202"/>
    </location>
</feature>
<protein>
    <submittedName>
        <fullName evidence="10">Basic amino acid/polyamine antiporter</fullName>
    </submittedName>
</protein>
<feature type="transmembrane region" description="Helical" evidence="9">
    <location>
        <begin position="33"/>
        <end position="53"/>
    </location>
</feature>
<feature type="transmembrane region" description="Helical" evidence="9">
    <location>
        <begin position="65"/>
        <end position="86"/>
    </location>
</feature>
<feature type="transmembrane region" description="Helical" evidence="9">
    <location>
        <begin position="302"/>
        <end position="331"/>
    </location>
</feature>
<evidence type="ECO:0000256" key="9">
    <source>
        <dbReference type="SAM" id="Phobius"/>
    </source>
</evidence>
<organism evidence="10 11">
    <name type="scientific">Methylorubrum populi</name>
    <dbReference type="NCBI Taxonomy" id="223967"/>
    <lineage>
        <taxon>Bacteria</taxon>
        <taxon>Pseudomonadati</taxon>
        <taxon>Pseudomonadota</taxon>
        <taxon>Alphaproteobacteria</taxon>
        <taxon>Hyphomicrobiales</taxon>
        <taxon>Methylobacteriaceae</taxon>
        <taxon>Methylorubrum</taxon>
    </lineage>
</organism>
<feature type="transmembrane region" description="Helical" evidence="9">
    <location>
        <begin position="383"/>
        <end position="404"/>
    </location>
</feature>
<keyword evidence="8 9" id="KW-0472">Membrane</keyword>
<feature type="transmembrane region" description="Helical" evidence="9">
    <location>
        <begin position="222"/>
        <end position="240"/>
    </location>
</feature>
<evidence type="ECO:0000256" key="4">
    <source>
        <dbReference type="ARBA" id="ARBA00022475"/>
    </source>
</evidence>
<keyword evidence="6" id="KW-0029">Amino-acid transport</keyword>
<dbReference type="GO" id="GO:0022857">
    <property type="term" value="F:transmembrane transporter activity"/>
    <property type="evidence" value="ECO:0007669"/>
    <property type="project" value="InterPro"/>
</dbReference>
<accession>A0A921JD96</accession>
<dbReference type="InterPro" id="IPR002293">
    <property type="entry name" value="AA/rel_permease1"/>
</dbReference>
<evidence type="ECO:0000313" key="10">
    <source>
        <dbReference type="EMBL" id="HJE22400.1"/>
    </source>
</evidence>
<dbReference type="Proteomes" id="UP000742631">
    <property type="component" value="Unassembled WGS sequence"/>
</dbReference>
<evidence type="ECO:0000256" key="8">
    <source>
        <dbReference type="ARBA" id="ARBA00023136"/>
    </source>
</evidence>
<evidence type="ECO:0000256" key="5">
    <source>
        <dbReference type="ARBA" id="ARBA00022692"/>
    </source>
</evidence>
<feature type="transmembrane region" description="Helical" evidence="9">
    <location>
        <begin position="352"/>
        <end position="377"/>
    </location>
</feature>
<comment type="subcellular location">
    <subcellularLocation>
        <location evidence="1">Cell membrane</location>
        <topology evidence="1">Multi-pass membrane protein</topology>
    </subcellularLocation>
</comment>
<evidence type="ECO:0000313" key="11">
    <source>
        <dbReference type="Proteomes" id="UP000742631"/>
    </source>
</evidence>
<feature type="transmembrane region" description="Helical" evidence="9">
    <location>
        <begin position="153"/>
        <end position="170"/>
    </location>
</feature>
<evidence type="ECO:0000256" key="3">
    <source>
        <dbReference type="ARBA" id="ARBA00022448"/>
    </source>
</evidence>
<keyword evidence="4" id="KW-1003">Cell membrane</keyword>
<dbReference type="NCBIfam" id="TIGR00905">
    <property type="entry name" value="2A0302"/>
    <property type="match status" value="1"/>
</dbReference>
<evidence type="ECO:0000256" key="7">
    <source>
        <dbReference type="ARBA" id="ARBA00022989"/>
    </source>
</evidence>
<dbReference type="PANTHER" id="PTHR42770:SF4">
    <property type="entry name" value="ARGININE_ORNITHINE ANTIPORTER-RELATED"/>
    <property type="match status" value="1"/>
</dbReference>
<feature type="transmembrane region" description="Helical" evidence="9">
    <location>
        <begin position="424"/>
        <end position="440"/>
    </location>
</feature>
<dbReference type="InterPro" id="IPR004754">
    <property type="entry name" value="Amino_acid_antiprt"/>
</dbReference>
<evidence type="ECO:0000256" key="1">
    <source>
        <dbReference type="ARBA" id="ARBA00004651"/>
    </source>
</evidence>
<keyword evidence="7 9" id="KW-1133">Transmembrane helix</keyword>
<feature type="transmembrane region" description="Helical" evidence="9">
    <location>
        <begin position="98"/>
        <end position="118"/>
    </location>
</feature>
<feature type="transmembrane region" description="Helical" evidence="9">
    <location>
        <begin position="125"/>
        <end position="147"/>
    </location>
</feature>
<dbReference type="EMBL" id="DYYG01000008">
    <property type="protein sequence ID" value="HJE22400.1"/>
    <property type="molecule type" value="Genomic_DNA"/>
</dbReference>
<dbReference type="Pfam" id="PF13520">
    <property type="entry name" value="AA_permease_2"/>
    <property type="match status" value="1"/>
</dbReference>